<dbReference type="EC" id="4.2.1.96" evidence="3"/>
<comment type="similarity">
    <text evidence="2">Belongs to the pterin-4-alpha-carbinolamine dehydratase family.</text>
</comment>
<reference evidence="6" key="1">
    <citation type="journal article" date="2017" name="Proc. Natl. Acad. Sci. U.S.A.">
        <title>Simulation of Deepwater Horizon oil plume reveals substrate specialization within a complex community of hydrocarbon-degraders.</title>
        <authorList>
            <person name="Hu P."/>
            <person name="Dubinsky E.A."/>
            <person name="Probst A.J."/>
            <person name="Wang J."/>
            <person name="Sieber C.M.K."/>
            <person name="Tom L.M."/>
            <person name="Gardinali P."/>
            <person name="Banfield J.F."/>
            <person name="Atlas R.M."/>
            <person name="Andersen G.L."/>
        </authorList>
    </citation>
    <scope>NUCLEOTIDE SEQUENCE [LARGE SCALE GENOMIC DNA]</scope>
</reference>
<proteinExistence type="inferred from homology"/>
<keyword evidence="4" id="KW-0456">Lyase</keyword>
<organism evidence="5 6">
    <name type="scientific">Halobacteriovorax marinus</name>
    <dbReference type="NCBI Taxonomy" id="97084"/>
    <lineage>
        <taxon>Bacteria</taxon>
        <taxon>Pseudomonadati</taxon>
        <taxon>Bdellovibrionota</taxon>
        <taxon>Bacteriovoracia</taxon>
        <taxon>Bacteriovoracales</taxon>
        <taxon>Halobacteriovoraceae</taxon>
        <taxon>Halobacteriovorax</taxon>
    </lineage>
</organism>
<name>A0A1Y5F9Y6_9BACT</name>
<comment type="catalytic activity">
    <reaction evidence="1">
        <text>(4aS,6R)-4a-hydroxy-L-erythro-5,6,7,8-tetrahydrobiopterin = (6R)-L-erythro-6,7-dihydrobiopterin + H2O</text>
        <dbReference type="Rhea" id="RHEA:11920"/>
        <dbReference type="ChEBI" id="CHEBI:15377"/>
        <dbReference type="ChEBI" id="CHEBI:15642"/>
        <dbReference type="ChEBI" id="CHEBI:43120"/>
        <dbReference type="EC" id="4.2.1.96"/>
    </reaction>
</comment>
<dbReference type="InterPro" id="IPR001533">
    <property type="entry name" value="Pterin_deHydtase"/>
</dbReference>
<dbReference type="InterPro" id="IPR036428">
    <property type="entry name" value="PCD_sf"/>
</dbReference>
<evidence type="ECO:0000256" key="3">
    <source>
        <dbReference type="ARBA" id="ARBA00013252"/>
    </source>
</evidence>
<dbReference type="Gene3D" id="3.30.1360.20">
    <property type="entry name" value="Transcriptional coactivator/pterin dehydratase"/>
    <property type="match status" value="1"/>
</dbReference>
<dbReference type="PANTHER" id="PTHR12599">
    <property type="entry name" value="PTERIN-4-ALPHA-CARBINOLAMINE DEHYDRATASE"/>
    <property type="match status" value="1"/>
</dbReference>
<dbReference type="GO" id="GO:0008124">
    <property type="term" value="F:4-alpha-hydroxytetrahydrobiopterin dehydratase activity"/>
    <property type="evidence" value="ECO:0007669"/>
    <property type="project" value="UniProtKB-EC"/>
</dbReference>
<protein>
    <recommendedName>
        <fullName evidence="3">4a-hydroxytetrahydrobiopterin dehydratase</fullName>
        <ecNumber evidence="3">4.2.1.96</ecNumber>
    </recommendedName>
</protein>
<dbReference type="Pfam" id="PF01329">
    <property type="entry name" value="Pterin_4a"/>
    <property type="match status" value="1"/>
</dbReference>
<dbReference type="CDD" id="cd00488">
    <property type="entry name" value="PCD_DCoH"/>
    <property type="match status" value="1"/>
</dbReference>
<comment type="caution">
    <text evidence="5">The sequence shown here is derived from an EMBL/GenBank/DDBJ whole genome shotgun (WGS) entry which is preliminary data.</text>
</comment>
<evidence type="ECO:0000256" key="1">
    <source>
        <dbReference type="ARBA" id="ARBA00001554"/>
    </source>
</evidence>
<sequence length="85" mass="9836">MAKLNSEWKIQDNCLVREFSFKGFNKVMSFTNAVAWIANQMNHHPEMLINFKTCSVRSTTHDECNSVTDKDYELAIAIDKLLKSH</sequence>
<evidence type="ECO:0000256" key="4">
    <source>
        <dbReference type="ARBA" id="ARBA00023239"/>
    </source>
</evidence>
<dbReference type="AlphaFoldDB" id="A0A1Y5F9Y6"/>
<evidence type="ECO:0000313" key="6">
    <source>
        <dbReference type="Proteomes" id="UP000196531"/>
    </source>
</evidence>
<evidence type="ECO:0000256" key="2">
    <source>
        <dbReference type="ARBA" id="ARBA00006472"/>
    </source>
</evidence>
<dbReference type="SUPFAM" id="SSF55248">
    <property type="entry name" value="PCD-like"/>
    <property type="match status" value="1"/>
</dbReference>
<accession>A0A1Y5F9Y6</accession>
<gene>
    <name evidence="5" type="ORF">A9Q84_17815</name>
</gene>
<dbReference type="Proteomes" id="UP000196531">
    <property type="component" value="Unassembled WGS sequence"/>
</dbReference>
<evidence type="ECO:0000313" key="5">
    <source>
        <dbReference type="EMBL" id="OUR94240.1"/>
    </source>
</evidence>
<dbReference type="PANTHER" id="PTHR12599:SF0">
    <property type="entry name" value="PTERIN-4-ALPHA-CARBINOLAMINE DEHYDRATASE"/>
    <property type="match status" value="1"/>
</dbReference>
<dbReference type="EMBL" id="MAAO01000011">
    <property type="protein sequence ID" value="OUR94240.1"/>
    <property type="molecule type" value="Genomic_DNA"/>
</dbReference>
<dbReference type="GO" id="GO:0006729">
    <property type="term" value="P:tetrahydrobiopterin biosynthetic process"/>
    <property type="evidence" value="ECO:0007669"/>
    <property type="project" value="InterPro"/>
</dbReference>